<accession>A0A7X0SNM3</accession>
<dbReference type="InterPro" id="IPR036318">
    <property type="entry name" value="FAD-bd_PCMH-like_sf"/>
</dbReference>
<dbReference type="Proteomes" id="UP000564644">
    <property type="component" value="Unassembled WGS sequence"/>
</dbReference>
<dbReference type="AlphaFoldDB" id="A0A7X0SNM3"/>
<dbReference type="InterPro" id="IPR016169">
    <property type="entry name" value="FAD-bd_PCMH_sub2"/>
</dbReference>
<evidence type="ECO:0000256" key="1">
    <source>
        <dbReference type="ARBA" id="ARBA00022630"/>
    </source>
</evidence>
<dbReference type="GO" id="GO:0008720">
    <property type="term" value="F:D-lactate dehydrogenase (NAD+) activity"/>
    <property type="evidence" value="ECO:0007669"/>
    <property type="project" value="TreeGrafter"/>
</dbReference>
<keyword evidence="3" id="KW-0560">Oxidoreductase</keyword>
<dbReference type="SUPFAM" id="SSF56176">
    <property type="entry name" value="FAD-binding/transporter-associated domain-like"/>
    <property type="match status" value="1"/>
</dbReference>
<dbReference type="GO" id="GO:1903457">
    <property type="term" value="P:lactate catabolic process"/>
    <property type="evidence" value="ECO:0007669"/>
    <property type="project" value="TreeGrafter"/>
</dbReference>
<keyword evidence="2" id="KW-0274">FAD</keyword>
<feature type="domain" description="FAD-binding PCMH-type" evidence="4">
    <location>
        <begin position="46"/>
        <end position="217"/>
    </location>
</feature>
<evidence type="ECO:0000259" key="4">
    <source>
        <dbReference type="PROSITE" id="PS51387"/>
    </source>
</evidence>
<dbReference type="EMBL" id="JACJVO010000016">
    <property type="protein sequence ID" value="MBB6732030.1"/>
    <property type="molecule type" value="Genomic_DNA"/>
</dbReference>
<gene>
    <name evidence="5" type="ORF">H7C18_14005</name>
</gene>
<proteinExistence type="predicted"/>
<keyword evidence="1" id="KW-0285">Flavoprotein</keyword>
<evidence type="ECO:0000256" key="2">
    <source>
        <dbReference type="ARBA" id="ARBA00022827"/>
    </source>
</evidence>
<dbReference type="InterPro" id="IPR016166">
    <property type="entry name" value="FAD-bd_PCMH"/>
</dbReference>
<keyword evidence="6" id="KW-1185">Reference proteome</keyword>
<comment type="caution">
    <text evidence="5">The sequence shown here is derived from an EMBL/GenBank/DDBJ whole genome shotgun (WGS) entry which is preliminary data.</text>
</comment>
<evidence type="ECO:0000256" key="3">
    <source>
        <dbReference type="ARBA" id="ARBA00023002"/>
    </source>
</evidence>
<dbReference type="PANTHER" id="PTHR11748:SF119">
    <property type="entry name" value="D-2-HYDROXYGLUTARATE DEHYDROGENASE"/>
    <property type="match status" value="1"/>
</dbReference>
<dbReference type="RefSeq" id="WP_185129693.1">
    <property type="nucleotide sequence ID" value="NZ_JACJVO010000016.1"/>
</dbReference>
<dbReference type="PANTHER" id="PTHR11748">
    <property type="entry name" value="D-LACTATE DEHYDROGENASE"/>
    <property type="match status" value="1"/>
</dbReference>
<organism evidence="5 6">
    <name type="scientific">Cohnella zeiphila</name>
    <dbReference type="NCBI Taxonomy" id="2761120"/>
    <lineage>
        <taxon>Bacteria</taxon>
        <taxon>Bacillati</taxon>
        <taxon>Bacillota</taxon>
        <taxon>Bacilli</taxon>
        <taxon>Bacillales</taxon>
        <taxon>Paenibacillaceae</taxon>
        <taxon>Cohnella</taxon>
    </lineage>
</organism>
<name>A0A7X0SNM3_9BACL</name>
<dbReference type="InterPro" id="IPR016164">
    <property type="entry name" value="FAD-linked_Oxase-like_C"/>
</dbReference>
<dbReference type="GO" id="GO:0071949">
    <property type="term" value="F:FAD binding"/>
    <property type="evidence" value="ECO:0007669"/>
    <property type="project" value="InterPro"/>
</dbReference>
<dbReference type="PROSITE" id="PS51387">
    <property type="entry name" value="FAD_PCMH"/>
    <property type="match status" value="1"/>
</dbReference>
<evidence type="ECO:0000313" key="6">
    <source>
        <dbReference type="Proteomes" id="UP000564644"/>
    </source>
</evidence>
<evidence type="ECO:0000313" key="5">
    <source>
        <dbReference type="EMBL" id="MBB6732030.1"/>
    </source>
</evidence>
<dbReference type="InterPro" id="IPR006094">
    <property type="entry name" value="Oxid_FAD_bind_N"/>
</dbReference>
<dbReference type="Gene3D" id="3.30.465.10">
    <property type="match status" value="1"/>
</dbReference>
<dbReference type="GO" id="GO:0004458">
    <property type="term" value="F:D-lactate dehydrogenase (cytochrome) activity"/>
    <property type="evidence" value="ECO:0007669"/>
    <property type="project" value="TreeGrafter"/>
</dbReference>
<reference evidence="5 6" key="1">
    <citation type="submission" date="2020-08" db="EMBL/GenBank/DDBJ databases">
        <title>Cohnella phylogeny.</title>
        <authorList>
            <person name="Dunlap C."/>
        </authorList>
    </citation>
    <scope>NUCLEOTIDE SEQUENCE [LARGE SCALE GENOMIC DNA]</scope>
    <source>
        <strain evidence="5 6">CBP 2801</strain>
    </source>
</reference>
<protein>
    <submittedName>
        <fullName evidence="5">FAD-binding oxidoreductase</fullName>
    </submittedName>
</protein>
<dbReference type="Pfam" id="PF01565">
    <property type="entry name" value="FAD_binding_4"/>
    <property type="match status" value="1"/>
</dbReference>
<dbReference type="SUPFAM" id="SSF55103">
    <property type="entry name" value="FAD-linked oxidases, C-terminal domain"/>
    <property type="match status" value="1"/>
</dbReference>
<sequence length="441" mass="48653">MSQAWKIEAEAGAGLGGLPVYTDESTVEKLSKDFYWYSPVLDRKLKHKKADAVFAPQNEGEVEAALAFAYRHRIPVTVRGAGTGNYGQAIPLEGGIVLDLSGLDRILEIGEDFARVQCGVKLGALEKKAREEGQELRIYPSTYAKATAGGFVCGGSGGVGSITWGNLWDGNVRGAVVYTMEERPRRLEIEGADLFDYIHNYGTTGIMTEVVLALAPKRDWMQTVAEFGDLESAVRFGEALARDGGIPKRLVTPIEWPLPSFFLPLKKALSPDRSVVFAETDESSLPRLKRLAAEYGGGIGHIIPPEKYRKSIGLSDFTWNHTTLWALKADPAYTYLQAGFSPDRYLEQLRTLKGMFGDELLMHFEWVLGGGRLLPNGLPVVRFTTEERLYYIIETCRSIGVEIYDPHTWLLDNGGRGAVPGMRLRKKLNDPLGLLNPGKIG</sequence>